<feature type="transmembrane region" description="Helical" evidence="6">
    <location>
        <begin position="139"/>
        <end position="160"/>
    </location>
</feature>
<evidence type="ECO:0000256" key="2">
    <source>
        <dbReference type="ARBA" id="ARBA00022475"/>
    </source>
</evidence>
<organism evidence="7 8">
    <name type="scientific">Methylohalomonas lacus</name>
    <dbReference type="NCBI Taxonomy" id="398773"/>
    <lineage>
        <taxon>Bacteria</taxon>
        <taxon>Pseudomonadati</taxon>
        <taxon>Pseudomonadota</taxon>
        <taxon>Gammaproteobacteria</taxon>
        <taxon>Methylohalomonadales</taxon>
        <taxon>Methylohalomonadaceae</taxon>
        <taxon>Methylohalomonas</taxon>
    </lineage>
</organism>
<dbReference type="PANTHER" id="PTHR30086:SF20">
    <property type="entry name" value="ARGININE EXPORTER PROTEIN ARGO-RELATED"/>
    <property type="match status" value="1"/>
</dbReference>
<evidence type="ECO:0000256" key="3">
    <source>
        <dbReference type="ARBA" id="ARBA00022692"/>
    </source>
</evidence>
<keyword evidence="3 6" id="KW-0812">Transmembrane</keyword>
<feature type="transmembrane region" description="Helical" evidence="6">
    <location>
        <begin position="101"/>
        <end position="127"/>
    </location>
</feature>
<dbReference type="Proteomes" id="UP001204445">
    <property type="component" value="Unassembled WGS sequence"/>
</dbReference>
<dbReference type="InterPro" id="IPR001123">
    <property type="entry name" value="LeuE-type"/>
</dbReference>
<comment type="subcellular location">
    <subcellularLocation>
        <location evidence="1">Cell membrane</location>
        <topology evidence="1">Multi-pass membrane protein</topology>
    </subcellularLocation>
</comment>
<evidence type="ECO:0000256" key="6">
    <source>
        <dbReference type="SAM" id="Phobius"/>
    </source>
</evidence>
<proteinExistence type="predicted"/>
<feature type="transmembrane region" description="Helical" evidence="6">
    <location>
        <begin position="175"/>
        <end position="193"/>
    </location>
</feature>
<evidence type="ECO:0000256" key="1">
    <source>
        <dbReference type="ARBA" id="ARBA00004651"/>
    </source>
</evidence>
<keyword evidence="2" id="KW-1003">Cell membrane</keyword>
<evidence type="ECO:0000256" key="4">
    <source>
        <dbReference type="ARBA" id="ARBA00022989"/>
    </source>
</evidence>
<keyword evidence="8" id="KW-1185">Reference proteome</keyword>
<evidence type="ECO:0000256" key="5">
    <source>
        <dbReference type="ARBA" id="ARBA00023136"/>
    </source>
</evidence>
<dbReference type="GO" id="GO:0005886">
    <property type="term" value="C:plasma membrane"/>
    <property type="evidence" value="ECO:0007669"/>
    <property type="project" value="UniProtKB-SubCell"/>
</dbReference>
<keyword evidence="5 6" id="KW-0472">Membrane</keyword>
<reference evidence="7" key="1">
    <citation type="submission" date="2022-08" db="EMBL/GenBank/DDBJ databases">
        <title>Genomic Encyclopedia of Type Strains, Phase III (KMG-III): the genomes of soil and plant-associated and newly described type strains.</title>
        <authorList>
            <person name="Whitman W."/>
        </authorList>
    </citation>
    <scope>NUCLEOTIDE SEQUENCE</scope>
    <source>
        <strain evidence="7">HMT 1</strain>
    </source>
</reference>
<feature type="transmembrane region" description="Helical" evidence="6">
    <location>
        <begin position="62"/>
        <end position="81"/>
    </location>
</feature>
<dbReference type="Pfam" id="PF01810">
    <property type="entry name" value="LysE"/>
    <property type="match status" value="1"/>
</dbReference>
<sequence>MALLAAVPGASVVTISARAAGAGFVHGAVTTLGVVAGDLLYILLAILGLTLLVETLGPALSVMNYLGAVLLIGLGICLWVTTTRLQAARHADKQDGSASLLASFTAGLLITLADQKAILFYLGFLPAFIDLATLTPAQIILIMATSGTAVGGVKLVYAWLGARAGNVCRPEHGSVIKRIAAILLIISGVFILLTNSL</sequence>
<dbReference type="AlphaFoldDB" id="A0AAE3L1X2"/>
<feature type="transmembrane region" description="Helical" evidence="6">
    <location>
        <begin position="31"/>
        <end position="53"/>
    </location>
</feature>
<protein>
    <submittedName>
        <fullName evidence="7">Threonine/homoserine/homoserine lactone efflux protein</fullName>
    </submittedName>
</protein>
<gene>
    <name evidence="7" type="ORF">J2T55_002230</name>
</gene>
<accession>A0AAE3L1X2</accession>
<evidence type="ECO:0000313" key="8">
    <source>
        <dbReference type="Proteomes" id="UP001204445"/>
    </source>
</evidence>
<name>A0AAE3L1X2_9GAMM</name>
<comment type="caution">
    <text evidence="7">The sequence shown here is derived from an EMBL/GenBank/DDBJ whole genome shotgun (WGS) entry which is preliminary data.</text>
</comment>
<dbReference type="GO" id="GO:0015171">
    <property type="term" value="F:amino acid transmembrane transporter activity"/>
    <property type="evidence" value="ECO:0007669"/>
    <property type="project" value="TreeGrafter"/>
</dbReference>
<dbReference type="PANTHER" id="PTHR30086">
    <property type="entry name" value="ARGININE EXPORTER PROTEIN ARGO"/>
    <property type="match status" value="1"/>
</dbReference>
<dbReference type="EMBL" id="JANUCT010000017">
    <property type="protein sequence ID" value="MCS3904195.1"/>
    <property type="molecule type" value="Genomic_DNA"/>
</dbReference>
<evidence type="ECO:0000313" key="7">
    <source>
        <dbReference type="EMBL" id="MCS3904195.1"/>
    </source>
</evidence>
<keyword evidence="4 6" id="KW-1133">Transmembrane helix</keyword>